<organism evidence="2 3">
    <name type="scientific">Hypholoma sublateritium (strain FD-334 SS-4)</name>
    <dbReference type="NCBI Taxonomy" id="945553"/>
    <lineage>
        <taxon>Eukaryota</taxon>
        <taxon>Fungi</taxon>
        <taxon>Dikarya</taxon>
        <taxon>Basidiomycota</taxon>
        <taxon>Agaricomycotina</taxon>
        <taxon>Agaricomycetes</taxon>
        <taxon>Agaricomycetidae</taxon>
        <taxon>Agaricales</taxon>
        <taxon>Agaricineae</taxon>
        <taxon>Strophariaceae</taxon>
        <taxon>Hypholoma</taxon>
    </lineage>
</organism>
<dbReference type="AlphaFoldDB" id="A0A0D2P2R5"/>
<feature type="non-terminal residue" evidence="2">
    <location>
        <position position="222"/>
    </location>
</feature>
<keyword evidence="3" id="KW-1185">Reference proteome</keyword>
<dbReference type="Pfam" id="PF13358">
    <property type="entry name" value="DDE_3"/>
    <property type="match status" value="1"/>
</dbReference>
<sequence>MGYRKISTDLKECCLRLWRAGWSRSDICSAFCVSPASLYRWQAILEEIGSVERPVGPLRGRPRLIGLLAMIAIQDIYSRHPDLFLDELQWFLVIHHDIAISISALQENLEKVGLTRKILHTIASERDEAWRQAFMDSIRQDFSGTPFIRGQCYSMIAAMSKKGYLAAHIIPGSVDSFAFFDFIVDDIIPKMNPYPDTHSVLVMDNCQIHHTDALQDVLNDAR</sequence>
<feature type="domain" description="Tc1-like transposase DDE" evidence="1">
    <location>
        <begin position="149"/>
        <end position="220"/>
    </location>
</feature>
<dbReference type="InterPro" id="IPR038717">
    <property type="entry name" value="Tc1-like_DDE_dom"/>
</dbReference>
<proteinExistence type="predicted"/>
<dbReference type="Gene3D" id="3.30.420.10">
    <property type="entry name" value="Ribonuclease H-like superfamily/Ribonuclease H"/>
    <property type="match status" value="1"/>
</dbReference>
<dbReference type="OMA" id="DELQWFL"/>
<dbReference type="OrthoDB" id="2266637at2759"/>
<dbReference type="EMBL" id="KN817663">
    <property type="protein sequence ID" value="KJA14860.1"/>
    <property type="molecule type" value="Genomic_DNA"/>
</dbReference>
<accession>A0A0D2P2R5</accession>
<protein>
    <recommendedName>
        <fullName evidence="1">Tc1-like transposase DDE domain-containing protein</fullName>
    </recommendedName>
</protein>
<evidence type="ECO:0000313" key="3">
    <source>
        <dbReference type="Proteomes" id="UP000054270"/>
    </source>
</evidence>
<dbReference type="PANTHER" id="PTHR46564:SF1">
    <property type="entry name" value="TRANSPOSASE"/>
    <property type="match status" value="1"/>
</dbReference>
<dbReference type="SUPFAM" id="SSF46689">
    <property type="entry name" value="Homeodomain-like"/>
    <property type="match status" value="1"/>
</dbReference>
<dbReference type="Proteomes" id="UP000054270">
    <property type="component" value="Unassembled WGS sequence"/>
</dbReference>
<name>A0A0D2P2R5_HYPSF</name>
<dbReference type="PANTHER" id="PTHR46564">
    <property type="entry name" value="TRANSPOSASE"/>
    <property type="match status" value="1"/>
</dbReference>
<dbReference type="GO" id="GO:0003676">
    <property type="term" value="F:nucleic acid binding"/>
    <property type="evidence" value="ECO:0007669"/>
    <property type="project" value="InterPro"/>
</dbReference>
<dbReference type="InterPro" id="IPR009057">
    <property type="entry name" value="Homeodomain-like_sf"/>
</dbReference>
<evidence type="ECO:0000313" key="2">
    <source>
        <dbReference type="EMBL" id="KJA14860.1"/>
    </source>
</evidence>
<reference evidence="3" key="1">
    <citation type="submission" date="2014-04" db="EMBL/GenBank/DDBJ databases">
        <title>Evolutionary Origins and Diversification of the Mycorrhizal Mutualists.</title>
        <authorList>
            <consortium name="DOE Joint Genome Institute"/>
            <consortium name="Mycorrhizal Genomics Consortium"/>
            <person name="Kohler A."/>
            <person name="Kuo A."/>
            <person name="Nagy L.G."/>
            <person name="Floudas D."/>
            <person name="Copeland A."/>
            <person name="Barry K.W."/>
            <person name="Cichocki N."/>
            <person name="Veneault-Fourrey C."/>
            <person name="LaButti K."/>
            <person name="Lindquist E.A."/>
            <person name="Lipzen A."/>
            <person name="Lundell T."/>
            <person name="Morin E."/>
            <person name="Murat C."/>
            <person name="Riley R."/>
            <person name="Ohm R."/>
            <person name="Sun H."/>
            <person name="Tunlid A."/>
            <person name="Henrissat B."/>
            <person name="Grigoriev I.V."/>
            <person name="Hibbett D.S."/>
            <person name="Martin F."/>
        </authorList>
    </citation>
    <scope>NUCLEOTIDE SEQUENCE [LARGE SCALE GENOMIC DNA]</scope>
    <source>
        <strain evidence="3">FD-334 SS-4</strain>
    </source>
</reference>
<evidence type="ECO:0000259" key="1">
    <source>
        <dbReference type="Pfam" id="PF13358"/>
    </source>
</evidence>
<gene>
    <name evidence="2" type="ORF">HYPSUDRAFT_121563</name>
</gene>
<dbReference type="InterPro" id="IPR036397">
    <property type="entry name" value="RNaseH_sf"/>
</dbReference>
<dbReference type="STRING" id="945553.A0A0D2P2R5"/>